<dbReference type="Proteomes" id="UP000199771">
    <property type="component" value="Unassembled WGS sequence"/>
</dbReference>
<dbReference type="Pfam" id="PF02080">
    <property type="entry name" value="TrkA_C"/>
    <property type="match status" value="2"/>
</dbReference>
<evidence type="ECO:0000313" key="9">
    <source>
        <dbReference type="EMBL" id="SFF54683.1"/>
    </source>
</evidence>
<keyword evidence="2" id="KW-0813">Transport</keyword>
<dbReference type="InterPro" id="IPR006037">
    <property type="entry name" value="RCK_C"/>
</dbReference>
<protein>
    <submittedName>
        <fullName evidence="9">Di-and tricarboxylate transporter</fullName>
    </submittedName>
</protein>
<keyword evidence="6 7" id="KW-0472">Membrane</keyword>
<name>A0A1I2JLC0_9GAMM</name>
<feature type="transmembrane region" description="Helical" evidence="7">
    <location>
        <begin position="449"/>
        <end position="479"/>
    </location>
</feature>
<feature type="transmembrane region" description="Helical" evidence="7">
    <location>
        <begin position="423"/>
        <end position="442"/>
    </location>
</feature>
<gene>
    <name evidence="9" type="ORF">SAMN04488120_10831</name>
</gene>
<dbReference type="GO" id="GO:0008324">
    <property type="term" value="F:monoatomic cation transmembrane transporter activity"/>
    <property type="evidence" value="ECO:0007669"/>
    <property type="project" value="InterPro"/>
</dbReference>
<dbReference type="SUPFAM" id="SSF116726">
    <property type="entry name" value="TrkA C-terminal domain-like"/>
    <property type="match status" value="2"/>
</dbReference>
<evidence type="ECO:0000256" key="5">
    <source>
        <dbReference type="ARBA" id="ARBA00022989"/>
    </source>
</evidence>
<proteinExistence type="predicted"/>
<evidence type="ECO:0000256" key="6">
    <source>
        <dbReference type="ARBA" id="ARBA00023136"/>
    </source>
</evidence>
<feature type="transmembrane region" description="Helical" evidence="7">
    <location>
        <begin position="100"/>
        <end position="124"/>
    </location>
</feature>
<evidence type="ECO:0000256" key="1">
    <source>
        <dbReference type="ARBA" id="ARBA00004141"/>
    </source>
</evidence>
<evidence type="ECO:0000256" key="4">
    <source>
        <dbReference type="ARBA" id="ARBA00022737"/>
    </source>
</evidence>
<dbReference type="AlphaFoldDB" id="A0A1I2JLC0"/>
<feature type="transmembrane region" description="Helical" evidence="7">
    <location>
        <begin position="485"/>
        <end position="515"/>
    </location>
</feature>
<accession>A0A1I2JLC0</accession>
<feature type="transmembrane region" description="Helical" evidence="7">
    <location>
        <begin position="29"/>
        <end position="45"/>
    </location>
</feature>
<evidence type="ECO:0000313" key="10">
    <source>
        <dbReference type="Proteomes" id="UP000199771"/>
    </source>
</evidence>
<evidence type="ECO:0000256" key="3">
    <source>
        <dbReference type="ARBA" id="ARBA00022692"/>
    </source>
</evidence>
<feature type="transmembrane region" description="Helical" evidence="7">
    <location>
        <begin position="57"/>
        <end position="80"/>
    </location>
</feature>
<comment type="subcellular location">
    <subcellularLocation>
        <location evidence="1">Membrane</location>
        <topology evidence="1">Multi-pass membrane protein</topology>
    </subcellularLocation>
</comment>
<dbReference type="GO" id="GO:0006813">
    <property type="term" value="P:potassium ion transport"/>
    <property type="evidence" value="ECO:0007669"/>
    <property type="project" value="InterPro"/>
</dbReference>
<dbReference type="PROSITE" id="PS01271">
    <property type="entry name" value="NA_SULFATE"/>
    <property type="match status" value="1"/>
</dbReference>
<dbReference type="InterPro" id="IPR004680">
    <property type="entry name" value="Cit_transptr-like_dom"/>
</dbReference>
<dbReference type="RefSeq" id="WP_091534008.1">
    <property type="nucleotide sequence ID" value="NZ_FOOC01000008.1"/>
</dbReference>
<evidence type="ECO:0000256" key="7">
    <source>
        <dbReference type="SAM" id="Phobius"/>
    </source>
</evidence>
<keyword evidence="10" id="KW-1185">Reference proteome</keyword>
<dbReference type="Gene3D" id="3.30.70.1450">
    <property type="entry name" value="Regulator of K+ conductance, C-terminal domain"/>
    <property type="match status" value="2"/>
</dbReference>
<sequence length="591" mass="63427">MELQAWITLGVLFLTLALLISEKLAAELVLILAMLALLALGVLDPKQALGGFSNEGMITVAAMYVVAAGLRDTGAIDLVVQKLLGRPRRLSLAQLRVMAPTVGLSAFINNTPIVAAFLPAILSWAKRNQFPASKLLMPLSYAAILGGTCTLIGTSTNLVVNGLWTSRGNPDLGMFDIAWIGIPTALVGMLYMMTIGQRLLPERKPGTSAFENPREYTVEMIVENDGPLVGKTIAEAGLRHLGRLFLIEIEREGRIIPAVGSSERLLGNDRLVFAGDVDAIVELQRIRGLRTPLNGNDAAIAKQYPERKLVEVVISTRCPLINKTLRDSRFHTYYGASVIAVARDGQRVRGGLGDVVLKPADTLLLEARPVWVERHRHSPDFLLVSDVADSEVPRFDHALRAWGILAAVILTATFGWVEMVTAALLGAAASVALGCVSVTAARKSIDTQVLLVIACSFALGKALEVTGAAAEIAGLLLTIPGENPLWVLALAYLMTMLLTEMITNNAAAVLMFPICMAAAEELGVSPLPFVYAVMMAASASFSTPLGYQTNLMVFGPGGYRFTDFLKVGIPLQLLLWGVAVAIIPRVWPFDA</sequence>
<dbReference type="STRING" id="1076937.SAMN04488120_10831"/>
<keyword evidence="5 7" id="KW-1133">Transmembrane helix</keyword>
<dbReference type="InterPro" id="IPR036721">
    <property type="entry name" value="RCK_C_sf"/>
</dbReference>
<dbReference type="EMBL" id="FOOC01000008">
    <property type="protein sequence ID" value="SFF54683.1"/>
    <property type="molecule type" value="Genomic_DNA"/>
</dbReference>
<reference evidence="9 10" key="1">
    <citation type="submission" date="2016-10" db="EMBL/GenBank/DDBJ databases">
        <authorList>
            <person name="de Groot N.N."/>
        </authorList>
    </citation>
    <scope>NUCLEOTIDE SEQUENCE [LARGE SCALE GENOMIC DNA]</scope>
    <source>
        <strain evidence="9 10">DSM 23609</strain>
    </source>
</reference>
<dbReference type="PANTHER" id="PTHR43652">
    <property type="entry name" value="BASIC AMINO ACID ANTIPORTER YFCC-RELATED"/>
    <property type="match status" value="1"/>
</dbReference>
<dbReference type="PROSITE" id="PS51202">
    <property type="entry name" value="RCK_C"/>
    <property type="match status" value="2"/>
</dbReference>
<feature type="domain" description="RCK C-terminal" evidence="8">
    <location>
        <begin position="297"/>
        <end position="381"/>
    </location>
</feature>
<dbReference type="OrthoDB" id="9809303at2"/>
<keyword evidence="3 7" id="KW-0812">Transmembrane</keyword>
<feature type="transmembrane region" description="Helical" evidence="7">
    <location>
        <begin position="172"/>
        <end position="194"/>
    </location>
</feature>
<feature type="domain" description="RCK C-terminal" evidence="8">
    <location>
        <begin position="205"/>
        <end position="289"/>
    </location>
</feature>
<organism evidence="9 10">
    <name type="scientific">Fontimonas thermophila</name>
    <dbReference type="NCBI Taxonomy" id="1076937"/>
    <lineage>
        <taxon>Bacteria</taxon>
        <taxon>Pseudomonadati</taxon>
        <taxon>Pseudomonadota</taxon>
        <taxon>Gammaproteobacteria</taxon>
        <taxon>Nevskiales</taxon>
        <taxon>Nevskiaceae</taxon>
        <taxon>Fontimonas</taxon>
    </lineage>
</organism>
<dbReference type="InterPro" id="IPR031312">
    <property type="entry name" value="Na/sul_symport_CS"/>
</dbReference>
<dbReference type="Pfam" id="PF03600">
    <property type="entry name" value="CitMHS"/>
    <property type="match status" value="1"/>
</dbReference>
<dbReference type="InterPro" id="IPR051679">
    <property type="entry name" value="DASS-Related_Transporters"/>
</dbReference>
<feature type="transmembrane region" description="Helical" evidence="7">
    <location>
        <begin position="136"/>
        <end position="160"/>
    </location>
</feature>
<dbReference type="PANTHER" id="PTHR43652:SF2">
    <property type="entry name" value="BASIC AMINO ACID ANTIPORTER YFCC-RELATED"/>
    <property type="match status" value="1"/>
</dbReference>
<feature type="transmembrane region" description="Helical" evidence="7">
    <location>
        <begin position="527"/>
        <end position="547"/>
    </location>
</feature>
<feature type="transmembrane region" description="Helical" evidence="7">
    <location>
        <begin position="567"/>
        <end position="587"/>
    </location>
</feature>
<dbReference type="GO" id="GO:0005886">
    <property type="term" value="C:plasma membrane"/>
    <property type="evidence" value="ECO:0007669"/>
    <property type="project" value="TreeGrafter"/>
</dbReference>
<keyword evidence="4" id="KW-0677">Repeat</keyword>
<evidence type="ECO:0000256" key="2">
    <source>
        <dbReference type="ARBA" id="ARBA00022448"/>
    </source>
</evidence>
<evidence type="ECO:0000259" key="8">
    <source>
        <dbReference type="PROSITE" id="PS51202"/>
    </source>
</evidence>